<dbReference type="AlphaFoldDB" id="A0A5C0ZVZ3"/>
<dbReference type="KEGG" id="kuy:FY550_03750"/>
<dbReference type="InterPro" id="IPR050109">
    <property type="entry name" value="HTH-type_TetR-like_transc_reg"/>
</dbReference>
<dbReference type="Pfam" id="PF00440">
    <property type="entry name" value="TetR_N"/>
    <property type="match status" value="1"/>
</dbReference>
<dbReference type="OrthoDB" id="5705802at2"/>
<reference evidence="6 7" key="1">
    <citation type="submission" date="2019-08" db="EMBL/GenBank/DDBJ databases">
        <title>Complete genome sequence of Kushneria sp. YCWA18, a halophilic phosphate-solubilizing bacterium isolated from Daqiao saltern in China.</title>
        <authorList>
            <person name="Du G.-X."/>
            <person name="Qu L.-Y."/>
        </authorList>
    </citation>
    <scope>NUCLEOTIDE SEQUENCE [LARGE SCALE GENOMIC DNA]</scope>
    <source>
        <strain evidence="6 7">YCWA18</strain>
    </source>
</reference>
<dbReference type="PANTHER" id="PTHR30055">
    <property type="entry name" value="HTH-TYPE TRANSCRIPTIONAL REGULATOR RUTR"/>
    <property type="match status" value="1"/>
</dbReference>
<dbReference type="Gene3D" id="1.10.10.60">
    <property type="entry name" value="Homeodomain-like"/>
    <property type="match status" value="1"/>
</dbReference>
<dbReference type="EMBL" id="CP043420">
    <property type="protein sequence ID" value="QEL10341.1"/>
    <property type="molecule type" value="Genomic_DNA"/>
</dbReference>
<proteinExistence type="predicted"/>
<keyword evidence="1" id="KW-0805">Transcription regulation</keyword>
<dbReference type="PANTHER" id="PTHR30055:SF238">
    <property type="entry name" value="MYCOFACTOCIN BIOSYNTHESIS TRANSCRIPTIONAL REGULATOR MFTR-RELATED"/>
    <property type="match status" value="1"/>
</dbReference>
<keyword evidence="2 4" id="KW-0238">DNA-binding</keyword>
<dbReference type="PROSITE" id="PS50977">
    <property type="entry name" value="HTH_TETR_2"/>
    <property type="match status" value="1"/>
</dbReference>
<feature type="domain" description="HTH tetR-type" evidence="5">
    <location>
        <begin position="35"/>
        <end position="95"/>
    </location>
</feature>
<dbReference type="PRINTS" id="PR00455">
    <property type="entry name" value="HTHTETR"/>
</dbReference>
<dbReference type="Proteomes" id="UP000322553">
    <property type="component" value="Chromosome"/>
</dbReference>
<sequence>MILALHCGRAMSLDGPTAYGSLCPDWLTGLESAMTTTAERIRAVGLRLFAEQGYEATPLSMIAREVGIRTPSLYNHFASKEALFMALAEEVEADMLAHFSRSIERFPDRPVCERLYTLIVETCDFIFQQHRGVFYKRFLLFPPPAVKDALTAINHDSERYIDQLLHELFQQGRRSGELGDIDERDFVSALYCLIDGLFSERFLYSREEFNRRLEGAWTIFRAGVSA</sequence>
<feature type="DNA-binding region" description="H-T-H motif" evidence="4">
    <location>
        <begin position="58"/>
        <end position="77"/>
    </location>
</feature>
<dbReference type="GO" id="GO:0000976">
    <property type="term" value="F:transcription cis-regulatory region binding"/>
    <property type="evidence" value="ECO:0007669"/>
    <property type="project" value="TreeGrafter"/>
</dbReference>
<organism evidence="6 7">
    <name type="scientific">Kushneria phosphatilytica</name>
    <dbReference type="NCBI Taxonomy" id="657387"/>
    <lineage>
        <taxon>Bacteria</taxon>
        <taxon>Pseudomonadati</taxon>
        <taxon>Pseudomonadota</taxon>
        <taxon>Gammaproteobacteria</taxon>
        <taxon>Oceanospirillales</taxon>
        <taxon>Halomonadaceae</taxon>
        <taxon>Kushneria</taxon>
    </lineage>
</organism>
<name>A0A5C0ZVZ3_9GAMM</name>
<dbReference type="InterPro" id="IPR036271">
    <property type="entry name" value="Tet_transcr_reg_TetR-rel_C_sf"/>
</dbReference>
<dbReference type="InterPro" id="IPR001647">
    <property type="entry name" value="HTH_TetR"/>
</dbReference>
<dbReference type="InterPro" id="IPR009057">
    <property type="entry name" value="Homeodomain-like_sf"/>
</dbReference>
<gene>
    <name evidence="6" type="ORF">FY550_03750</name>
</gene>
<accession>A0A5C0ZVZ3</accession>
<dbReference type="SUPFAM" id="SSF46689">
    <property type="entry name" value="Homeodomain-like"/>
    <property type="match status" value="1"/>
</dbReference>
<keyword evidence="7" id="KW-1185">Reference proteome</keyword>
<evidence type="ECO:0000256" key="3">
    <source>
        <dbReference type="ARBA" id="ARBA00023163"/>
    </source>
</evidence>
<keyword evidence="3" id="KW-0804">Transcription</keyword>
<dbReference type="SUPFAM" id="SSF48498">
    <property type="entry name" value="Tetracyclin repressor-like, C-terminal domain"/>
    <property type="match status" value="1"/>
</dbReference>
<evidence type="ECO:0000313" key="7">
    <source>
        <dbReference type="Proteomes" id="UP000322553"/>
    </source>
</evidence>
<dbReference type="Gene3D" id="1.10.357.10">
    <property type="entry name" value="Tetracycline Repressor, domain 2"/>
    <property type="match status" value="1"/>
</dbReference>
<evidence type="ECO:0000256" key="2">
    <source>
        <dbReference type="ARBA" id="ARBA00023125"/>
    </source>
</evidence>
<dbReference type="GO" id="GO:0003700">
    <property type="term" value="F:DNA-binding transcription factor activity"/>
    <property type="evidence" value="ECO:0007669"/>
    <property type="project" value="TreeGrafter"/>
</dbReference>
<evidence type="ECO:0000313" key="6">
    <source>
        <dbReference type="EMBL" id="QEL10341.1"/>
    </source>
</evidence>
<evidence type="ECO:0000259" key="5">
    <source>
        <dbReference type="PROSITE" id="PS50977"/>
    </source>
</evidence>
<protein>
    <submittedName>
        <fullName evidence="6">TetR/AcrR family transcriptional regulator</fullName>
    </submittedName>
</protein>
<evidence type="ECO:0000256" key="1">
    <source>
        <dbReference type="ARBA" id="ARBA00023015"/>
    </source>
</evidence>
<evidence type="ECO:0000256" key="4">
    <source>
        <dbReference type="PROSITE-ProRule" id="PRU00335"/>
    </source>
</evidence>